<organism evidence="4">
    <name type="scientific">Anisakis simplex</name>
    <name type="common">Herring worm</name>
    <dbReference type="NCBI Taxonomy" id="6269"/>
    <lineage>
        <taxon>Eukaryota</taxon>
        <taxon>Metazoa</taxon>
        <taxon>Ecdysozoa</taxon>
        <taxon>Nematoda</taxon>
        <taxon>Chromadorea</taxon>
        <taxon>Rhabditida</taxon>
        <taxon>Spirurina</taxon>
        <taxon>Ascaridomorpha</taxon>
        <taxon>Ascaridoidea</taxon>
        <taxon>Anisakidae</taxon>
        <taxon>Anisakis</taxon>
        <taxon>Anisakis simplex complex</taxon>
    </lineage>
</organism>
<proteinExistence type="predicted"/>
<gene>
    <name evidence="2" type="ORF">ASIM_LOCUS5724</name>
</gene>
<keyword evidence="3" id="KW-1185">Reference proteome</keyword>
<reference evidence="2 3" key="2">
    <citation type="submission" date="2018-11" db="EMBL/GenBank/DDBJ databases">
        <authorList>
            <consortium name="Pathogen Informatics"/>
        </authorList>
    </citation>
    <scope>NUCLEOTIDE SEQUENCE [LARGE SCALE GENOMIC DNA]</scope>
</reference>
<dbReference type="Proteomes" id="UP000267096">
    <property type="component" value="Unassembled WGS sequence"/>
</dbReference>
<dbReference type="AlphaFoldDB" id="A0A0M3JE93"/>
<evidence type="ECO:0000256" key="1">
    <source>
        <dbReference type="SAM" id="Phobius"/>
    </source>
</evidence>
<dbReference type="WBParaSite" id="ASIM_0000593701-mRNA-1">
    <property type="protein sequence ID" value="ASIM_0000593701-mRNA-1"/>
    <property type="gene ID" value="ASIM_0000593701"/>
</dbReference>
<reference evidence="4" key="1">
    <citation type="submission" date="2017-02" db="UniProtKB">
        <authorList>
            <consortium name="WormBaseParasite"/>
        </authorList>
    </citation>
    <scope>IDENTIFICATION</scope>
</reference>
<evidence type="ECO:0000313" key="4">
    <source>
        <dbReference type="WBParaSite" id="ASIM_0000593701-mRNA-1"/>
    </source>
</evidence>
<keyword evidence="1" id="KW-1133">Transmembrane helix</keyword>
<keyword evidence="1" id="KW-0812">Transmembrane</keyword>
<evidence type="ECO:0000313" key="3">
    <source>
        <dbReference type="Proteomes" id="UP000267096"/>
    </source>
</evidence>
<sequence>MTSKSSRQIFAIQFNNDDNEEDIILEEPTCLCGCMRVTRALWVVAVLRLLFDLTALYTAWDTVFMYPSVFSSLTTFTVLCVVISGLHEEKGDKIRYAHIWVVSHFTYSFFSSVIHS</sequence>
<keyword evidence="1" id="KW-0472">Membrane</keyword>
<evidence type="ECO:0000313" key="2">
    <source>
        <dbReference type="EMBL" id="VDK25971.1"/>
    </source>
</evidence>
<feature type="transmembrane region" description="Helical" evidence="1">
    <location>
        <begin position="40"/>
        <end position="60"/>
    </location>
</feature>
<dbReference type="OrthoDB" id="5864279at2759"/>
<feature type="transmembrane region" description="Helical" evidence="1">
    <location>
        <begin position="66"/>
        <end position="86"/>
    </location>
</feature>
<accession>A0A0M3JE93</accession>
<protein>
    <submittedName>
        <fullName evidence="4">Transmembrane protein 128</fullName>
    </submittedName>
</protein>
<dbReference type="EMBL" id="UYRR01011522">
    <property type="protein sequence ID" value="VDK25971.1"/>
    <property type="molecule type" value="Genomic_DNA"/>
</dbReference>
<name>A0A0M3JE93_ANISI</name>